<keyword evidence="2" id="KW-1277">Toxin-antitoxin system</keyword>
<keyword evidence="5" id="KW-1185">Reference proteome</keyword>
<dbReference type="PANTHER" id="PTHR33988:SF1">
    <property type="entry name" value="ENDORIBONUCLEASE MAZF7-RELATED"/>
    <property type="match status" value="1"/>
</dbReference>
<dbReference type="RefSeq" id="WP_012936221.1">
    <property type="nucleotide sequence ID" value="NC_013739.1"/>
</dbReference>
<dbReference type="InterPro" id="IPR003477">
    <property type="entry name" value="PemK-like"/>
</dbReference>
<dbReference type="GO" id="GO:0004521">
    <property type="term" value="F:RNA endonuclease activity"/>
    <property type="evidence" value="ECO:0007669"/>
    <property type="project" value="TreeGrafter"/>
</dbReference>
<dbReference type="EC" id="3.1.-.-" evidence="3"/>
<reference evidence="4 5" key="1">
    <citation type="journal article" date="2010" name="Stand. Genomic Sci.">
        <title>Complete genome sequence of Conexibacter woesei type strain (ID131577).</title>
        <authorList>
            <person name="Pukall R."/>
            <person name="Lapidus A."/>
            <person name="Glavina Del Rio T."/>
            <person name="Copeland A."/>
            <person name="Tice H."/>
            <person name="Cheng J.-F."/>
            <person name="Lucas S."/>
            <person name="Chen F."/>
            <person name="Nolan M."/>
            <person name="Bruce D."/>
            <person name="Goodwin L."/>
            <person name="Pitluck S."/>
            <person name="Mavromatis K."/>
            <person name="Ivanova N."/>
            <person name="Ovchinnikova G."/>
            <person name="Pati A."/>
            <person name="Chen A."/>
            <person name="Palaniappan K."/>
            <person name="Land M."/>
            <person name="Hauser L."/>
            <person name="Chang Y.-J."/>
            <person name="Jeffries C.D."/>
            <person name="Chain P."/>
            <person name="Meincke L."/>
            <person name="Sims D."/>
            <person name="Brettin T."/>
            <person name="Detter J.C."/>
            <person name="Rohde M."/>
            <person name="Goeker M."/>
            <person name="Bristow J."/>
            <person name="Eisen J.A."/>
            <person name="Markowitz V."/>
            <person name="Kyrpides N.C."/>
            <person name="Klenk H.-P."/>
            <person name="Hugenholtz P."/>
        </authorList>
    </citation>
    <scope>NUCLEOTIDE SEQUENCE [LARGE SCALE GENOMIC DNA]</scope>
    <source>
        <strain evidence="5">DSM 14684 / CIP 108061 / JCM 11494 / NBRC 100937 / ID131577</strain>
    </source>
</reference>
<dbReference type="EMBL" id="CP001854">
    <property type="protein sequence ID" value="ADB53170.1"/>
    <property type="molecule type" value="Genomic_DNA"/>
</dbReference>
<dbReference type="PIRSF" id="PIRSF033490">
    <property type="entry name" value="MazF"/>
    <property type="match status" value="1"/>
</dbReference>
<comment type="function">
    <text evidence="3">Toxic component of a type II toxin-antitoxin (TA) system.</text>
</comment>
<keyword evidence="3" id="KW-0378">Hydrolase</keyword>
<protein>
    <recommendedName>
        <fullName evidence="3">mRNA interferase</fullName>
        <ecNumber evidence="3">3.1.-.-</ecNumber>
    </recommendedName>
</protein>
<dbReference type="HOGENOM" id="CLU_121823_1_1_11"/>
<evidence type="ECO:0000256" key="1">
    <source>
        <dbReference type="ARBA" id="ARBA00007521"/>
    </source>
</evidence>
<dbReference type="Pfam" id="PF02452">
    <property type="entry name" value="PemK_toxin"/>
    <property type="match status" value="1"/>
</dbReference>
<keyword evidence="3" id="KW-0255">Endonuclease</keyword>
<dbReference type="GO" id="GO:0003677">
    <property type="term" value="F:DNA binding"/>
    <property type="evidence" value="ECO:0007669"/>
    <property type="project" value="InterPro"/>
</dbReference>
<dbReference type="GO" id="GO:0016075">
    <property type="term" value="P:rRNA catabolic process"/>
    <property type="evidence" value="ECO:0007669"/>
    <property type="project" value="TreeGrafter"/>
</dbReference>
<dbReference type="STRING" id="469383.Cwoe_4757"/>
<dbReference type="AlphaFoldDB" id="D3FA75"/>
<evidence type="ECO:0000256" key="2">
    <source>
        <dbReference type="ARBA" id="ARBA00022649"/>
    </source>
</evidence>
<accession>D3FA75</accession>
<dbReference type="InterPro" id="IPR011067">
    <property type="entry name" value="Plasmid_toxin/cell-grow_inhib"/>
</dbReference>
<organism evidence="4 5">
    <name type="scientific">Conexibacter woesei (strain DSM 14684 / CCUG 47730 / CIP 108061 / JCM 11494 / NBRC 100937 / ID131577)</name>
    <dbReference type="NCBI Taxonomy" id="469383"/>
    <lineage>
        <taxon>Bacteria</taxon>
        <taxon>Bacillati</taxon>
        <taxon>Actinomycetota</taxon>
        <taxon>Thermoleophilia</taxon>
        <taxon>Solirubrobacterales</taxon>
        <taxon>Conexibacteraceae</taxon>
        <taxon>Conexibacter</taxon>
    </lineage>
</organism>
<gene>
    <name evidence="4" type="ordered locus">Cwoe_4757</name>
</gene>
<reference evidence="5" key="2">
    <citation type="submission" date="2010-01" db="EMBL/GenBank/DDBJ databases">
        <title>The complete genome of Conexibacter woesei DSM 14684.</title>
        <authorList>
            <consortium name="US DOE Joint Genome Institute (JGI-PGF)"/>
            <person name="Lucas S."/>
            <person name="Copeland A."/>
            <person name="Lapidus A."/>
            <person name="Glavina del Rio T."/>
            <person name="Dalin E."/>
            <person name="Tice H."/>
            <person name="Bruce D."/>
            <person name="Goodwin L."/>
            <person name="Pitluck S."/>
            <person name="Kyrpides N."/>
            <person name="Mavromatis K."/>
            <person name="Ivanova N."/>
            <person name="Mikhailova N."/>
            <person name="Chertkov O."/>
            <person name="Brettin T."/>
            <person name="Detter J.C."/>
            <person name="Han C."/>
            <person name="Larimer F."/>
            <person name="Land M."/>
            <person name="Hauser L."/>
            <person name="Markowitz V."/>
            <person name="Cheng J.-F."/>
            <person name="Hugenholtz P."/>
            <person name="Woyke T."/>
            <person name="Wu D."/>
            <person name="Pukall R."/>
            <person name="Steenblock K."/>
            <person name="Schneider S."/>
            <person name="Klenk H.-P."/>
            <person name="Eisen J.A."/>
        </authorList>
    </citation>
    <scope>NUCLEOTIDE SEQUENCE [LARGE SCALE GENOMIC DNA]</scope>
    <source>
        <strain evidence="5">DSM 14684 / CIP 108061 / JCM 11494 / NBRC 100937 / ID131577</strain>
    </source>
</reference>
<dbReference type="OrthoDB" id="9808744at2"/>
<dbReference type="Gene3D" id="2.30.30.110">
    <property type="match status" value="1"/>
</dbReference>
<dbReference type="KEGG" id="cwo:Cwoe_4757"/>
<evidence type="ECO:0000313" key="4">
    <source>
        <dbReference type="EMBL" id="ADB53170.1"/>
    </source>
</evidence>
<dbReference type="GO" id="GO:0006402">
    <property type="term" value="P:mRNA catabolic process"/>
    <property type="evidence" value="ECO:0007669"/>
    <property type="project" value="TreeGrafter"/>
</dbReference>
<comment type="similarity">
    <text evidence="1 3">Belongs to the PemK/MazF family.</text>
</comment>
<dbReference type="eggNOG" id="COG2337">
    <property type="taxonomic scope" value="Bacteria"/>
</dbReference>
<keyword evidence="3" id="KW-0540">Nuclease</keyword>
<evidence type="ECO:0000313" key="5">
    <source>
        <dbReference type="Proteomes" id="UP000008229"/>
    </source>
</evidence>
<dbReference type="PANTHER" id="PTHR33988">
    <property type="entry name" value="ENDORIBONUCLEASE MAZF-RELATED"/>
    <property type="match status" value="1"/>
</dbReference>
<proteinExistence type="inferred from homology"/>
<dbReference type="Proteomes" id="UP000008229">
    <property type="component" value="Chromosome"/>
</dbReference>
<evidence type="ECO:0000256" key="3">
    <source>
        <dbReference type="PIRNR" id="PIRNR033490"/>
    </source>
</evidence>
<sequence>MTGPRQGEVWWTRLDPTRGSEIRKTRPALVLSNDALHRLPLSLAIVVPLTTTRTGSALHVEVSLPHGTTQRVAYALPEQMRSVSHTRLVRRIARVSPATLEATRHRLSLLLRDDL</sequence>
<dbReference type="GO" id="GO:0016787">
    <property type="term" value="F:hydrolase activity"/>
    <property type="evidence" value="ECO:0007669"/>
    <property type="project" value="UniProtKB-KW"/>
</dbReference>
<name>D3FA75_CONWI</name>
<dbReference type="SUPFAM" id="SSF50118">
    <property type="entry name" value="Cell growth inhibitor/plasmid maintenance toxic component"/>
    <property type="match status" value="1"/>
</dbReference>